<accession>A0A1F5ZUN6</accession>
<dbReference type="GO" id="GO:0005829">
    <property type="term" value="C:cytosol"/>
    <property type="evidence" value="ECO:0007669"/>
    <property type="project" value="TreeGrafter"/>
</dbReference>
<dbReference type="InterPro" id="IPR010982">
    <property type="entry name" value="Lambda_DNA-bd_dom_sf"/>
</dbReference>
<dbReference type="CDD" id="cd00093">
    <property type="entry name" value="HTH_XRE"/>
    <property type="match status" value="1"/>
</dbReference>
<dbReference type="PANTHER" id="PTHR46797">
    <property type="entry name" value="HTH-TYPE TRANSCRIPTIONAL REGULATOR"/>
    <property type="match status" value="1"/>
</dbReference>
<evidence type="ECO:0000259" key="2">
    <source>
        <dbReference type="PROSITE" id="PS50943"/>
    </source>
</evidence>
<dbReference type="GO" id="GO:0003700">
    <property type="term" value="F:DNA-binding transcription factor activity"/>
    <property type="evidence" value="ECO:0007669"/>
    <property type="project" value="TreeGrafter"/>
</dbReference>
<sequence>MKLCTFDDHKKELLKDPEFKKEYDRLEPEFALVRSLIRSRIKRKLTQAQLAKKIGSKQAVISRLESGNANPTIGFLKKISEALNLPLHIQIG</sequence>
<dbReference type="SMART" id="SM00530">
    <property type="entry name" value="HTH_XRE"/>
    <property type="match status" value="1"/>
</dbReference>
<name>A0A1F5ZUN6_9BACT</name>
<gene>
    <name evidence="3" type="ORF">A3D77_02155</name>
</gene>
<evidence type="ECO:0000313" key="4">
    <source>
        <dbReference type="Proteomes" id="UP000176923"/>
    </source>
</evidence>
<dbReference type="SUPFAM" id="SSF47413">
    <property type="entry name" value="lambda repressor-like DNA-binding domains"/>
    <property type="match status" value="1"/>
</dbReference>
<dbReference type="InterPro" id="IPR001387">
    <property type="entry name" value="Cro/C1-type_HTH"/>
</dbReference>
<organism evidence="3 4">
    <name type="scientific">Candidatus Gottesmanbacteria bacterium RIFCSPHIGHO2_02_FULL_39_11</name>
    <dbReference type="NCBI Taxonomy" id="1798382"/>
    <lineage>
        <taxon>Bacteria</taxon>
        <taxon>Candidatus Gottesmaniibacteriota</taxon>
    </lineage>
</organism>
<dbReference type="PANTHER" id="PTHR46797:SF1">
    <property type="entry name" value="METHYLPHOSPHONATE SYNTHASE"/>
    <property type="match status" value="1"/>
</dbReference>
<reference evidence="3 4" key="1">
    <citation type="journal article" date="2016" name="Nat. Commun.">
        <title>Thousands of microbial genomes shed light on interconnected biogeochemical processes in an aquifer system.</title>
        <authorList>
            <person name="Anantharaman K."/>
            <person name="Brown C.T."/>
            <person name="Hug L.A."/>
            <person name="Sharon I."/>
            <person name="Castelle C.J."/>
            <person name="Probst A.J."/>
            <person name="Thomas B.C."/>
            <person name="Singh A."/>
            <person name="Wilkins M.J."/>
            <person name="Karaoz U."/>
            <person name="Brodie E.L."/>
            <person name="Williams K.H."/>
            <person name="Hubbard S.S."/>
            <person name="Banfield J.F."/>
        </authorList>
    </citation>
    <scope>NUCLEOTIDE SEQUENCE [LARGE SCALE GENOMIC DNA]</scope>
</reference>
<keyword evidence="1" id="KW-0238">DNA-binding</keyword>
<protein>
    <submittedName>
        <fullName evidence="3">Transcriptional regulator</fullName>
    </submittedName>
</protein>
<dbReference type="STRING" id="1798382.A3D77_02155"/>
<dbReference type="Gene3D" id="1.10.260.40">
    <property type="entry name" value="lambda repressor-like DNA-binding domains"/>
    <property type="match status" value="1"/>
</dbReference>
<dbReference type="InterPro" id="IPR050807">
    <property type="entry name" value="TransReg_Diox_bact_type"/>
</dbReference>
<dbReference type="GO" id="GO:0003677">
    <property type="term" value="F:DNA binding"/>
    <property type="evidence" value="ECO:0007669"/>
    <property type="project" value="UniProtKB-KW"/>
</dbReference>
<comment type="caution">
    <text evidence="3">The sequence shown here is derived from an EMBL/GenBank/DDBJ whole genome shotgun (WGS) entry which is preliminary data.</text>
</comment>
<dbReference type="Proteomes" id="UP000176923">
    <property type="component" value="Unassembled WGS sequence"/>
</dbReference>
<proteinExistence type="predicted"/>
<evidence type="ECO:0000256" key="1">
    <source>
        <dbReference type="ARBA" id="ARBA00023125"/>
    </source>
</evidence>
<evidence type="ECO:0000313" key="3">
    <source>
        <dbReference type="EMBL" id="OGG16093.1"/>
    </source>
</evidence>
<dbReference type="Pfam" id="PF01381">
    <property type="entry name" value="HTH_3"/>
    <property type="match status" value="1"/>
</dbReference>
<dbReference type="EMBL" id="MFJL01000015">
    <property type="protein sequence ID" value="OGG16093.1"/>
    <property type="molecule type" value="Genomic_DNA"/>
</dbReference>
<dbReference type="PROSITE" id="PS50943">
    <property type="entry name" value="HTH_CROC1"/>
    <property type="match status" value="1"/>
</dbReference>
<dbReference type="AlphaFoldDB" id="A0A1F5ZUN6"/>
<feature type="domain" description="HTH cro/C1-type" evidence="2">
    <location>
        <begin position="36"/>
        <end position="90"/>
    </location>
</feature>